<dbReference type="SUPFAM" id="SSF52540">
    <property type="entry name" value="P-loop containing nucleoside triphosphate hydrolases"/>
    <property type="match status" value="1"/>
</dbReference>
<evidence type="ECO:0000256" key="9">
    <source>
        <dbReference type="SAM" id="Phobius"/>
    </source>
</evidence>
<dbReference type="Proteomes" id="UP001199106">
    <property type="component" value="Unassembled WGS sequence"/>
</dbReference>
<keyword evidence="8 9" id="KW-0472">Membrane</keyword>
<keyword evidence="3" id="KW-0813">Transport</keyword>
<feature type="transmembrane region" description="Helical" evidence="9">
    <location>
        <begin position="448"/>
        <end position="474"/>
    </location>
</feature>
<dbReference type="PANTHER" id="PTHR48042:SF11">
    <property type="entry name" value="ABC TRANSPORTER G FAMILY MEMBER 11"/>
    <property type="match status" value="1"/>
</dbReference>
<keyword evidence="12" id="KW-1185">Reference proteome</keyword>
<evidence type="ECO:0000256" key="1">
    <source>
        <dbReference type="ARBA" id="ARBA00004141"/>
    </source>
</evidence>
<dbReference type="InterPro" id="IPR052215">
    <property type="entry name" value="Plant_ABCG"/>
</dbReference>
<keyword evidence="4 9" id="KW-0812">Transmembrane</keyword>
<gene>
    <name evidence="11" type="ORF">G6011_03017</name>
</gene>
<name>A0AAD4I0Z3_9PLEO</name>
<evidence type="ECO:0000256" key="7">
    <source>
        <dbReference type="ARBA" id="ARBA00022989"/>
    </source>
</evidence>
<dbReference type="InterPro" id="IPR013525">
    <property type="entry name" value="ABC2_TM"/>
</dbReference>
<dbReference type="Pfam" id="PF00005">
    <property type="entry name" value="ABC_tran"/>
    <property type="match status" value="1"/>
</dbReference>
<dbReference type="InterPro" id="IPR003439">
    <property type="entry name" value="ABC_transporter-like_ATP-bd"/>
</dbReference>
<dbReference type="GO" id="GO:0140359">
    <property type="term" value="F:ABC-type transporter activity"/>
    <property type="evidence" value="ECO:0007669"/>
    <property type="project" value="InterPro"/>
</dbReference>
<dbReference type="SMART" id="SM00382">
    <property type="entry name" value="AAA"/>
    <property type="match status" value="1"/>
</dbReference>
<reference evidence="11" key="1">
    <citation type="submission" date="2021-07" db="EMBL/GenBank/DDBJ databases">
        <title>Genome Resource of American Ginseng Black Spot Pathogen Alternaria panax.</title>
        <authorList>
            <person name="Qiu C."/>
            <person name="Wang W."/>
            <person name="Liu Z."/>
        </authorList>
    </citation>
    <scope>NUCLEOTIDE SEQUENCE</scope>
    <source>
        <strain evidence="11">BNCC115425</strain>
    </source>
</reference>
<dbReference type="Pfam" id="PF19055">
    <property type="entry name" value="ABC2_membrane_7"/>
    <property type="match status" value="1"/>
</dbReference>
<keyword evidence="7 9" id="KW-1133">Transmembrane helix</keyword>
<proteinExistence type="inferred from homology"/>
<sequence length="636" mass="70531">MSSPEYSQDLEKDGGASEYAHLTNDGVRSFSWNDVSVGVKHLASSLPVDILSGVSGGSGKTTLLNILAHRAAMPKATIHSDVRINGSSTTLSTFRKLSSYVEQEDALVGSLTVRETLHFAAQLALPRYVSLLSPPCCAKISQKDISTVSKAERKARITSLLSAFGLREQSDTLIGTPIRKGLSGGQKRRVSVASQLITSPKILFLDEPTSGLDSAASYEVMRFVRDIAKQHRILVIASIHQPSTTTFELFDKLMLLSKGQVAYNGPIAGIKDYFAAMEYNLPLYTNPAEFIIDLVNTDFSRDETKSIQQLQNIHSSWVRSARASEVAARIETIATHPSSMPTPTSESSASPLSILMTLIHRSFIKSYRDIVAYGIRIAMYMGLAIMMGTVWLRLDPVQSNIQAFSNAIFFGGAFMSFMAVAYIPAYLEDLAIYTKERANGLYGPTAFMLANFVVGVPYLFIITILFSVISYWLGNFRPAADGFWTWVLWLFLDLLAAESLVVLLSSLIPIFVVALAATAFANGLWMCVNGFMVPPETLNVFWRYVFHYIDYQAYVFRGMMINEFGKRNYACERLVDGTCQCMFPSALQDQCLIEGKVVLESYGYNLDGTGKYVGYLLVIVFAYRLFGWAVLYLRKH</sequence>
<feature type="domain" description="ABC transporter" evidence="10">
    <location>
        <begin position="21"/>
        <end position="283"/>
    </location>
</feature>
<feature type="transmembrane region" description="Helical" evidence="9">
    <location>
        <begin position="511"/>
        <end position="532"/>
    </location>
</feature>
<comment type="similarity">
    <text evidence="2">Belongs to the ABC transporter superfamily. ABCG family. Eye pigment precursor importer (TC 3.A.1.204) subfamily.</text>
</comment>
<dbReference type="PANTHER" id="PTHR48042">
    <property type="entry name" value="ABC TRANSPORTER G FAMILY MEMBER 11"/>
    <property type="match status" value="1"/>
</dbReference>
<dbReference type="Gene3D" id="3.40.50.300">
    <property type="entry name" value="P-loop containing nucleotide triphosphate hydrolases"/>
    <property type="match status" value="1"/>
</dbReference>
<evidence type="ECO:0000256" key="2">
    <source>
        <dbReference type="ARBA" id="ARBA00005814"/>
    </source>
</evidence>
<dbReference type="PROSITE" id="PS50893">
    <property type="entry name" value="ABC_TRANSPORTER_2"/>
    <property type="match status" value="1"/>
</dbReference>
<evidence type="ECO:0000313" key="11">
    <source>
        <dbReference type="EMBL" id="KAG9185070.1"/>
    </source>
</evidence>
<dbReference type="GO" id="GO:0016887">
    <property type="term" value="F:ATP hydrolysis activity"/>
    <property type="evidence" value="ECO:0007669"/>
    <property type="project" value="InterPro"/>
</dbReference>
<comment type="subcellular location">
    <subcellularLocation>
        <location evidence="1">Membrane</location>
        <topology evidence="1">Multi-pass membrane protein</topology>
    </subcellularLocation>
</comment>
<dbReference type="InterPro" id="IPR017871">
    <property type="entry name" value="ABC_transporter-like_CS"/>
</dbReference>
<protein>
    <recommendedName>
        <fullName evidence="10">ABC transporter domain-containing protein</fullName>
    </recommendedName>
</protein>
<dbReference type="InterPro" id="IPR043926">
    <property type="entry name" value="ABCG_dom"/>
</dbReference>
<feature type="transmembrane region" description="Helical" evidence="9">
    <location>
        <begin position="612"/>
        <end position="633"/>
    </location>
</feature>
<organism evidence="11 12">
    <name type="scientific">Alternaria panax</name>
    <dbReference type="NCBI Taxonomy" id="48097"/>
    <lineage>
        <taxon>Eukaryota</taxon>
        <taxon>Fungi</taxon>
        <taxon>Dikarya</taxon>
        <taxon>Ascomycota</taxon>
        <taxon>Pezizomycotina</taxon>
        <taxon>Dothideomycetes</taxon>
        <taxon>Pleosporomycetidae</taxon>
        <taxon>Pleosporales</taxon>
        <taxon>Pleosporineae</taxon>
        <taxon>Pleosporaceae</taxon>
        <taxon>Alternaria</taxon>
        <taxon>Alternaria sect. Panax</taxon>
    </lineage>
</organism>
<evidence type="ECO:0000313" key="12">
    <source>
        <dbReference type="Proteomes" id="UP001199106"/>
    </source>
</evidence>
<feature type="transmembrane region" description="Helical" evidence="9">
    <location>
        <begin position="370"/>
        <end position="392"/>
    </location>
</feature>
<comment type="caution">
    <text evidence="11">The sequence shown here is derived from an EMBL/GenBank/DDBJ whole genome shotgun (WGS) entry which is preliminary data.</text>
</comment>
<dbReference type="PROSITE" id="PS00211">
    <property type="entry name" value="ABC_TRANSPORTER_1"/>
    <property type="match status" value="1"/>
</dbReference>
<dbReference type="InterPro" id="IPR027417">
    <property type="entry name" value="P-loop_NTPase"/>
</dbReference>
<keyword evidence="5" id="KW-0547">Nucleotide-binding</keyword>
<dbReference type="InterPro" id="IPR003593">
    <property type="entry name" value="AAA+_ATPase"/>
</dbReference>
<dbReference type="EMBL" id="JAANER010000012">
    <property type="protein sequence ID" value="KAG9185070.1"/>
    <property type="molecule type" value="Genomic_DNA"/>
</dbReference>
<evidence type="ECO:0000256" key="8">
    <source>
        <dbReference type="ARBA" id="ARBA00023136"/>
    </source>
</evidence>
<dbReference type="AlphaFoldDB" id="A0AAD4I0Z3"/>
<feature type="transmembrane region" description="Helical" evidence="9">
    <location>
        <begin position="404"/>
        <end position="427"/>
    </location>
</feature>
<evidence type="ECO:0000256" key="6">
    <source>
        <dbReference type="ARBA" id="ARBA00022840"/>
    </source>
</evidence>
<accession>A0AAD4I0Z3</accession>
<keyword evidence="6" id="KW-0067">ATP-binding</keyword>
<dbReference type="Pfam" id="PF01061">
    <property type="entry name" value="ABC2_membrane"/>
    <property type="match status" value="1"/>
</dbReference>
<evidence type="ECO:0000256" key="3">
    <source>
        <dbReference type="ARBA" id="ARBA00022448"/>
    </source>
</evidence>
<dbReference type="GO" id="GO:0016020">
    <property type="term" value="C:membrane"/>
    <property type="evidence" value="ECO:0007669"/>
    <property type="project" value="UniProtKB-SubCell"/>
</dbReference>
<evidence type="ECO:0000256" key="4">
    <source>
        <dbReference type="ARBA" id="ARBA00022692"/>
    </source>
</evidence>
<dbReference type="GO" id="GO:0005524">
    <property type="term" value="F:ATP binding"/>
    <property type="evidence" value="ECO:0007669"/>
    <property type="project" value="UniProtKB-KW"/>
</dbReference>
<evidence type="ECO:0000256" key="5">
    <source>
        <dbReference type="ARBA" id="ARBA00022741"/>
    </source>
</evidence>
<feature type="transmembrane region" description="Helical" evidence="9">
    <location>
        <begin position="486"/>
        <end position="504"/>
    </location>
</feature>
<evidence type="ECO:0000259" key="10">
    <source>
        <dbReference type="PROSITE" id="PS50893"/>
    </source>
</evidence>